<feature type="region of interest" description="Disordered" evidence="1">
    <location>
        <begin position="1"/>
        <end position="69"/>
    </location>
</feature>
<sequence>MPTPAIENDDSSGDTINSSGAEDTLDADNGALETTSDSNERPRQPKPGPRPPVRVQPVMPPEPEETGYNCCSRKVSTLFFL</sequence>
<evidence type="ECO:0000313" key="2">
    <source>
        <dbReference type="EMBL" id="ULU04020.1"/>
    </source>
</evidence>
<gene>
    <name evidence="2" type="ORF">L3Y34_017070</name>
</gene>
<accession>A0AAE9DGH4</accession>
<evidence type="ECO:0000256" key="1">
    <source>
        <dbReference type="SAM" id="MobiDB-lite"/>
    </source>
</evidence>
<feature type="compositionally biased region" description="Pro residues" evidence="1">
    <location>
        <begin position="45"/>
        <end position="61"/>
    </location>
</feature>
<evidence type="ECO:0000313" key="3">
    <source>
        <dbReference type="Proteomes" id="UP000827892"/>
    </source>
</evidence>
<protein>
    <submittedName>
        <fullName evidence="2">Uncharacterized protein</fullName>
    </submittedName>
</protein>
<reference evidence="2 3" key="1">
    <citation type="submission" date="2022-05" db="EMBL/GenBank/DDBJ databases">
        <title>Chromosome-level reference genomes for two strains of Caenorhabditis briggsae: an improved platform for comparative genomics.</title>
        <authorList>
            <person name="Stevens L."/>
            <person name="Andersen E.C."/>
        </authorList>
    </citation>
    <scope>NUCLEOTIDE SEQUENCE [LARGE SCALE GENOMIC DNA]</scope>
    <source>
        <strain evidence="2">QX1410_ONT</strain>
        <tissue evidence="2">Whole-organism</tissue>
    </source>
</reference>
<dbReference type="AlphaFoldDB" id="A0AAE9DGH4"/>
<name>A0AAE9DGH4_CAEBR</name>
<dbReference type="Proteomes" id="UP000827892">
    <property type="component" value="Chromosome II"/>
</dbReference>
<dbReference type="EMBL" id="CP090892">
    <property type="protein sequence ID" value="ULU04020.1"/>
    <property type="molecule type" value="Genomic_DNA"/>
</dbReference>
<organism evidence="2 3">
    <name type="scientific">Caenorhabditis briggsae</name>
    <dbReference type="NCBI Taxonomy" id="6238"/>
    <lineage>
        <taxon>Eukaryota</taxon>
        <taxon>Metazoa</taxon>
        <taxon>Ecdysozoa</taxon>
        <taxon>Nematoda</taxon>
        <taxon>Chromadorea</taxon>
        <taxon>Rhabditida</taxon>
        <taxon>Rhabditina</taxon>
        <taxon>Rhabditomorpha</taxon>
        <taxon>Rhabditoidea</taxon>
        <taxon>Rhabditidae</taxon>
        <taxon>Peloderinae</taxon>
        <taxon>Caenorhabditis</taxon>
    </lineage>
</organism>
<proteinExistence type="predicted"/>